<keyword evidence="7 11" id="KW-0812">Transmembrane</keyword>
<keyword evidence="5" id="KW-0488">Methylation</keyword>
<dbReference type="NCBIfam" id="TIGR02532">
    <property type="entry name" value="IV_pilin_GFxxxE"/>
    <property type="match status" value="1"/>
</dbReference>
<evidence type="ECO:0000256" key="2">
    <source>
        <dbReference type="ARBA" id="ARBA00011084"/>
    </source>
</evidence>
<dbReference type="OrthoDB" id="339033at2"/>
<protein>
    <recommendedName>
        <fullName evidence="3">Type II secretion system protein J</fullName>
    </recommendedName>
</protein>
<dbReference type="GO" id="GO:0005886">
    <property type="term" value="C:plasma membrane"/>
    <property type="evidence" value="ECO:0007669"/>
    <property type="project" value="UniProtKB-SubCell"/>
</dbReference>
<evidence type="ECO:0000256" key="5">
    <source>
        <dbReference type="ARBA" id="ARBA00022481"/>
    </source>
</evidence>
<keyword evidence="9 11" id="KW-0472">Membrane</keyword>
<accession>A0A5S9IV18</accession>
<keyword evidence="8 11" id="KW-1133">Transmembrane helix</keyword>
<dbReference type="EMBL" id="AP019860">
    <property type="protein sequence ID" value="BBM87650.1"/>
    <property type="molecule type" value="Genomic_DNA"/>
</dbReference>
<evidence type="ECO:0000256" key="9">
    <source>
        <dbReference type="ARBA" id="ARBA00023136"/>
    </source>
</evidence>
<feature type="compositionally biased region" description="Low complexity" evidence="10">
    <location>
        <begin position="214"/>
        <end position="225"/>
    </location>
</feature>
<organism evidence="12 13">
    <name type="scientific">Uabimicrobium amorphum</name>
    <dbReference type="NCBI Taxonomy" id="2596890"/>
    <lineage>
        <taxon>Bacteria</taxon>
        <taxon>Pseudomonadati</taxon>
        <taxon>Planctomycetota</taxon>
        <taxon>Candidatus Uabimicrobiia</taxon>
        <taxon>Candidatus Uabimicrobiales</taxon>
        <taxon>Candidatus Uabimicrobiaceae</taxon>
        <taxon>Candidatus Uabimicrobium</taxon>
    </lineage>
</organism>
<dbReference type="SUPFAM" id="SSF54523">
    <property type="entry name" value="Pili subunits"/>
    <property type="match status" value="1"/>
</dbReference>
<evidence type="ECO:0000256" key="10">
    <source>
        <dbReference type="SAM" id="MobiDB-lite"/>
    </source>
</evidence>
<dbReference type="InterPro" id="IPR051621">
    <property type="entry name" value="T2SS_protein_J"/>
</dbReference>
<keyword evidence="6" id="KW-0997">Cell inner membrane</keyword>
<dbReference type="Pfam" id="PF11612">
    <property type="entry name" value="T2SSJ"/>
    <property type="match status" value="1"/>
</dbReference>
<evidence type="ECO:0000256" key="4">
    <source>
        <dbReference type="ARBA" id="ARBA00022475"/>
    </source>
</evidence>
<name>A0A5S9IV18_UABAM</name>
<evidence type="ECO:0000256" key="8">
    <source>
        <dbReference type="ARBA" id="ARBA00022989"/>
    </source>
</evidence>
<reference evidence="12 13" key="1">
    <citation type="submission" date="2019-08" db="EMBL/GenBank/DDBJ databases">
        <title>Complete genome sequence of Candidatus Uab amorphum.</title>
        <authorList>
            <person name="Shiratori T."/>
            <person name="Suzuki S."/>
            <person name="Kakizawa Y."/>
            <person name="Ishida K."/>
        </authorList>
    </citation>
    <scope>NUCLEOTIDE SEQUENCE [LARGE SCALE GENOMIC DNA]</scope>
    <source>
        <strain evidence="12 13">SRT547</strain>
    </source>
</reference>
<dbReference type="InterPro" id="IPR045584">
    <property type="entry name" value="Pilin-like"/>
</dbReference>
<dbReference type="InterPro" id="IPR012902">
    <property type="entry name" value="N_methyl_site"/>
</dbReference>
<dbReference type="Pfam" id="PF07963">
    <property type="entry name" value="N_methyl"/>
    <property type="match status" value="1"/>
</dbReference>
<comment type="subcellular location">
    <subcellularLocation>
        <location evidence="1">Cell inner membrane</location>
        <topology evidence="1">Single-pass membrane protein</topology>
    </subcellularLocation>
</comment>
<evidence type="ECO:0000256" key="7">
    <source>
        <dbReference type="ARBA" id="ARBA00022692"/>
    </source>
</evidence>
<dbReference type="AlphaFoldDB" id="A0A5S9IV18"/>
<dbReference type="GO" id="GO:0015627">
    <property type="term" value="C:type II protein secretion system complex"/>
    <property type="evidence" value="ECO:0007669"/>
    <property type="project" value="InterPro"/>
</dbReference>
<evidence type="ECO:0000256" key="11">
    <source>
        <dbReference type="SAM" id="Phobius"/>
    </source>
</evidence>
<evidence type="ECO:0000256" key="1">
    <source>
        <dbReference type="ARBA" id="ARBA00004377"/>
    </source>
</evidence>
<evidence type="ECO:0000256" key="6">
    <source>
        <dbReference type="ARBA" id="ARBA00022519"/>
    </source>
</evidence>
<gene>
    <name evidence="12" type="ORF">UABAM_06062</name>
</gene>
<dbReference type="Gene3D" id="2.10.70.20">
    <property type="entry name" value="gspk-gspi-gspj complex like domains"/>
    <property type="match status" value="1"/>
</dbReference>
<keyword evidence="13" id="KW-1185">Reference proteome</keyword>
<dbReference type="PANTHER" id="PTHR39583:SF2">
    <property type="entry name" value="TYPE II SECRETION SYSTEM PROTEIN J"/>
    <property type="match status" value="1"/>
</dbReference>
<evidence type="ECO:0000313" key="13">
    <source>
        <dbReference type="Proteomes" id="UP000326354"/>
    </source>
</evidence>
<feature type="region of interest" description="Disordered" evidence="10">
    <location>
        <begin position="205"/>
        <end position="225"/>
    </location>
</feature>
<feature type="transmembrane region" description="Helical" evidence="11">
    <location>
        <begin position="12"/>
        <end position="32"/>
    </location>
</feature>
<evidence type="ECO:0000313" key="12">
    <source>
        <dbReference type="EMBL" id="BBM87650.1"/>
    </source>
</evidence>
<dbReference type="GO" id="GO:0015628">
    <property type="term" value="P:protein secretion by the type II secretion system"/>
    <property type="evidence" value="ECO:0007669"/>
    <property type="project" value="InterPro"/>
</dbReference>
<dbReference type="KEGG" id="uam:UABAM_06062"/>
<proteinExistence type="inferred from homology"/>
<dbReference type="PANTHER" id="PTHR39583">
    <property type="entry name" value="TYPE II SECRETION SYSTEM PROTEIN J-RELATED"/>
    <property type="match status" value="1"/>
</dbReference>
<sequence length="225" mass="25912">MKKKNNTGFTLIEVLIATTILSIILTMAYSILITTLNSRNFIEARAHTERVGNRLLNFISKDIQGAYMYQVEDNRYFFARKQGKNTRVDFISNTDSILLAPGGNHSDLCEIGYLLKKNRDDTFRIIRREDFFIDEDPFSGGTGIKLYDEVMSFELRFYDEGKISSVWNSKEKKQLPQAVEITLGIKQGEEVRLFRRTVPILVSRKIPQKKTKTTKTPQKQNTNGN</sequence>
<comment type="similarity">
    <text evidence="2">Belongs to the GSP J family.</text>
</comment>
<dbReference type="InterPro" id="IPR010055">
    <property type="entry name" value="T2SS_protein-GspJ"/>
</dbReference>
<dbReference type="RefSeq" id="WP_152022078.1">
    <property type="nucleotide sequence ID" value="NZ_AP019860.1"/>
</dbReference>
<keyword evidence="4" id="KW-1003">Cell membrane</keyword>
<evidence type="ECO:0000256" key="3">
    <source>
        <dbReference type="ARBA" id="ARBA00021539"/>
    </source>
</evidence>
<dbReference type="PROSITE" id="PS00409">
    <property type="entry name" value="PROKAR_NTER_METHYL"/>
    <property type="match status" value="1"/>
</dbReference>
<dbReference type="Proteomes" id="UP000326354">
    <property type="component" value="Chromosome"/>
</dbReference>